<accession>A0A3S7HIG2</accession>
<evidence type="ECO:0000313" key="1">
    <source>
        <dbReference type="EMBL" id="AVO23709.1"/>
    </source>
</evidence>
<sequence>MAITLPTLPSLPTLPTQLPSASLTPAAVLNVVSLIAKNLPKINPPTPLYAIINADTGLPLTIPDSWGEMTLHFAEYQTTDYPIEAGGFMSANKVRRPDGVEVTLIKTGTDLARATWLEAIRVQIAADPIARYHILTPSGIYQSQTITRLSHQTRPDRGTNLLYLDLQLTEVPQITTPSLQGDNAVEPEAGPTQEVGRVYPSDASPQVASLAIAGASTGSPLLGA</sequence>
<dbReference type="Proteomes" id="UP000289438">
    <property type="component" value="Segment"/>
</dbReference>
<keyword evidence="2" id="KW-1185">Reference proteome</keyword>
<reference evidence="1 2" key="1">
    <citation type="submission" date="2018-02" db="EMBL/GenBank/DDBJ databases">
        <title>Isolation, characterization and comparative genomics of Xanthomonas oryzae pv. oryzae bacteriophages.</title>
        <authorList>
            <person name="Varga I."/>
            <person name="Molnar J."/>
            <person name="Gazdag A."/>
            <person name="Szucs D."/>
            <person name="Doffkay Z."/>
            <person name="Valappil S.K."/>
            <person name="Papp S."/>
            <person name="Pinter R."/>
            <person name="Vera Cruz C.M."/>
            <person name="Ricardo O."/>
            <person name="Vizi T."/>
            <person name="Schneider G."/>
            <person name="Rakhely G."/>
            <person name="Kovacs T."/>
        </authorList>
    </citation>
    <scope>NUCLEOTIDE SEQUENCE [LARGE SCALE GENOMIC DNA]</scope>
</reference>
<dbReference type="RefSeq" id="YP_010052475.1">
    <property type="nucleotide sequence ID" value="NC_054458.1"/>
</dbReference>
<dbReference type="KEGG" id="vg:64408844"/>
<name>A0A3S7HIG2_9CAUD</name>
<organism evidence="1 2">
    <name type="scientific">Xanthomonas phage XPP1</name>
    <dbReference type="NCBI Taxonomy" id="2099853"/>
    <lineage>
        <taxon>Viruses</taxon>
        <taxon>Duplodnaviria</taxon>
        <taxon>Heunggongvirae</taxon>
        <taxon>Uroviricota</taxon>
        <taxon>Caudoviricetes</taxon>
        <taxon>Kantovirinae</taxon>
        <taxon>Tsukubavirus</taxon>
        <taxon>Tsukubavirus XPP1</taxon>
    </lineage>
</organism>
<evidence type="ECO:0000313" key="2">
    <source>
        <dbReference type="Proteomes" id="UP000289438"/>
    </source>
</evidence>
<dbReference type="GeneID" id="64408844"/>
<protein>
    <submittedName>
        <fullName evidence="1">Uncharacterized protein</fullName>
    </submittedName>
</protein>
<dbReference type="EMBL" id="MG944227">
    <property type="protein sequence ID" value="AVO23709.1"/>
    <property type="molecule type" value="Genomic_DNA"/>
</dbReference>
<proteinExistence type="predicted"/>